<proteinExistence type="predicted"/>
<dbReference type="EMBL" id="JANBQB010000031">
    <property type="protein sequence ID" value="KAJ1984069.1"/>
    <property type="molecule type" value="Genomic_DNA"/>
</dbReference>
<feature type="region of interest" description="Disordered" evidence="1">
    <location>
        <begin position="25"/>
        <end position="51"/>
    </location>
</feature>
<reference evidence="2" key="1">
    <citation type="submission" date="2022-07" db="EMBL/GenBank/DDBJ databases">
        <title>Phylogenomic reconstructions and comparative analyses of Kickxellomycotina fungi.</title>
        <authorList>
            <person name="Reynolds N.K."/>
            <person name="Stajich J.E."/>
            <person name="Barry K."/>
            <person name="Grigoriev I.V."/>
            <person name="Crous P."/>
            <person name="Smith M.E."/>
        </authorList>
    </citation>
    <scope>NUCLEOTIDE SEQUENCE</scope>
    <source>
        <strain evidence="2">RSA 567</strain>
    </source>
</reference>
<feature type="non-terminal residue" evidence="2">
    <location>
        <position position="1"/>
    </location>
</feature>
<dbReference type="AlphaFoldDB" id="A0A9W8BCF4"/>
<keyword evidence="3" id="KW-1185">Reference proteome</keyword>
<accession>A0A9W8BCF4</accession>
<evidence type="ECO:0000256" key="1">
    <source>
        <dbReference type="SAM" id="MobiDB-lite"/>
    </source>
</evidence>
<evidence type="ECO:0000313" key="3">
    <source>
        <dbReference type="Proteomes" id="UP001151582"/>
    </source>
</evidence>
<comment type="caution">
    <text evidence="2">The sequence shown here is derived from an EMBL/GenBank/DDBJ whole genome shotgun (WGS) entry which is preliminary data.</text>
</comment>
<dbReference type="Proteomes" id="UP001151582">
    <property type="component" value="Unassembled WGS sequence"/>
</dbReference>
<organism evidence="2 3">
    <name type="scientific">Dimargaris verticillata</name>
    <dbReference type="NCBI Taxonomy" id="2761393"/>
    <lineage>
        <taxon>Eukaryota</taxon>
        <taxon>Fungi</taxon>
        <taxon>Fungi incertae sedis</taxon>
        <taxon>Zoopagomycota</taxon>
        <taxon>Kickxellomycotina</taxon>
        <taxon>Dimargaritomycetes</taxon>
        <taxon>Dimargaritales</taxon>
        <taxon>Dimargaritaceae</taxon>
        <taxon>Dimargaris</taxon>
    </lineage>
</organism>
<gene>
    <name evidence="2" type="ORF">H4R34_000874</name>
</gene>
<evidence type="ECO:0000313" key="2">
    <source>
        <dbReference type="EMBL" id="KAJ1984069.1"/>
    </source>
</evidence>
<sequence length="62" mass="6253">PPQALTPAVLSPTKYDTQFGSASFRPFGEGTKSGGGGNVLSSSSGSGPGMLVDKILSTKFFS</sequence>
<name>A0A9W8BCF4_9FUNG</name>
<protein>
    <submittedName>
        <fullName evidence="2">Uncharacterized protein</fullName>
    </submittedName>
</protein>